<dbReference type="SUPFAM" id="SSF55957">
    <property type="entry name" value="Phosphoglucomutase, C-terminal domain"/>
    <property type="match status" value="1"/>
</dbReference>
<dbReference type="Proteomes" id="UP001139646">
    <property type="component" value="Unassembled WGS sequence"/>
</dbReference>
<dbReference type="InterPro" id="IPR036900">
    <property type="entry name" value="A-D-PHexomutase_C_sf"/>
</dbReference>
<proteinExistence type="predicted"/>
<keyword evidence="2" id="KW-0460">Magnesium</keyword>
<evidence type="ECO:0000256" key="1">
    <source>
        <dbReference type="ARBA" id="ARBA00022723"/>
    </source>
</evidence>
<evidence type="ECO:0000313" key="4">
    <source>
        <dbReference type="EMBL" id="MCI2284197.1"/>
    </source>
</evidence>
<evidence type="ECO:0000313" key="5">
    <source>
        <dbReference type="Proteomes" id="UP001139646"/>
    </source>
</evidence>
<keyword evidence="3" id="KW-0413">Isomerase</keyword>
<accession>A0ABS9X1S7</accession>
<sequence length="116" mass="12592">MIAQLKEKLSDLPGQIISGVEIENADDFQYTDPVDNSKTVAQGVRIYLNNGGRIVYRLSGTGTQGATLRVYIDCFESDPKLLDQDTQKALTSLIAIADSIAGIKTFTGRNNPDVIT</sequence>
<reference evidence="4" key="1">
    <citation type="submission" date="2022-01" db="EMBL/GenBank/DDBJ databases">
        <title>Colwellia maritima, isolated from seawater.</title>
        <authorList>
            <person name="Kristyanto S."/>
            <person name="Jung J."/>
            <person name="Jeon C.O."/>
        </authorList>
    </citation>
    <scope>NUCLEOTIDE SEQUENCE</scope>
    <source>
        <strain evidence="4">MSW7</strain>
    </source>
</reference>
<dbReference type="Pfam" id="PF24947">
    <property type="entry name" value="PGM1_C_vert_fung"/>
    <property type="match status" value="1"/>
</dbReference>
<comment type="caution">
    <text evidence="4">The sequence shown here is derived from an EMBL/GenBank/DDBJ whole genome shotgun (WGS) entry which is preliminary data.</text>
</comment>
<keyword evidence="1" id="KW-0479">Metal-binding</keyword>
<dbReference type="RefSeq" id="WP_242286649.1">
    <property type="nucleotide sequence ID" value="NZ_JAKKSL010000002.1"/>
</dbReference>
<evidence type="ECO:0000256" key="3">
    <source>
        <dbReference type="ARBA" id="ARBA00023235"/>
    </source>
</evidence>
<evidence type="ECO:0000256" key="2">
    <source>
        <dbReference type="ARBA" id="ARBA00022842"/>
    </source>
</evidence>
<evidence type="ECO:0008006" key="6">
    <source>
        <dbReference type="Google" id="ProtNLM"/>
    </source>
</evidence>
<keyword evidence="5" id="KW-1185">Reference proteome</keyword>
<protein>
    <recommendedName>
        <fullName evidence="6">Alpha-D-phosphohexomutase C-terminal domain-containing protein</fullName>
    </recommendedName>
</protein>
<dbReference type="PANTHER" id="PTHR22573:SF2">
    <property type="entry name" value="PHOSPHOGLUCOMUTASE"/>
    <property type="match status" value="1"/>
</dbReference>
<dbReference type="InterPro" id="IPR045244">
    <property type="entry name" value="PGM"/>
</dbReference>
<gene>
    <name evidence="4" type="ORF">L3081_13415</name>
</gene>
<dbReference type="Gene3D" id="3.30.310.50">
    <property type="entry name" value="Alpha-D-phosphohexomutase, C-terminal domain"/>
    <property type="match status" value="1"/>
</dbReference>
<dbReference type="EMBL" id="JAKKSL010000002">
    <property type="protein sequence ID" value="MCI2284197.1"/>
    <property type="molecule type" value="Genomic_DNA"/>
</dbReference>
<name>A0ABS9X1S7_9GAMM</name>
<dbReference type="PANTHER" id="PTHR22573">
    <property type="entry name" value="PHOSPHOHEXOMUTASE FAMILY MEMBER"/>
    <property type="match status" value="1"/>
</dbReference>
<organism evidence="4 5">
    <name type="scientific">Colwellia maritima</name>
    <dbReference type="NCBI Taxonomy" id="2912588"/>
    <lineage>
        <taxon>Bacteria</taxon>
        <taxon>Pseudomonadati</taxon>
        <taxon>Pseudomonadota</taxon>
        <taxon>Gammaproteobacteria</taxon>
        <taxon>Alteromonadales</taxon>
        <taxon>Colwelliaceae</taxon>
        <taxon>Colwellia</taxon>
    </lineage>
</organism>